<feature type="coiled-coil region" evidence="1">
    <location>
        <begin position="26"/>
        <end position="53"/>
    </location>
</feature>
<dbReference type="EMBL" id="BDIP01000106">
    <property type="protein sequence ID" value="GIQ80111.1"/>
    <property type="molecule type" value="Genomic_DNA"/>
</dbReference>
<evidence type="ECO:0000256" key="1">
    <source>
        <dbReference type="SAM" id="Coils"/>
    </source>
</evidence>
<accession>A0A9K3GFE4</accession>
<proteinExistence type="predicted"/>
<keyword evidence="1" id="KW-0175">Coiled coil</keyword>
<dbReference type="AlphaFoldDB" id="A0A9K3GFE4"/>
<comment type="caution">
    <text evidence="2">The sequence shown here is derived from an EMBL/GenBank/DDBJ whole genome shotgun (WGS) entry which is preliminary data.</text>
</comment>
<evidence type="ECO:0000313" key="3">
    <source>
        <dbReference type="Proteomes" id="UP000265618"/>
    </source>
</evidence>
<protein>
    <submittedName>
        <fullName evidence="2">Uncharacterized protein</fullName>
    </submittedName>
</protein>
<evidence type="ECO:0000313" key="2">
    <source>
        <dbReference type="EMBL" id="GIQ80111.1"/>
    </source>
</evidence>
<organism evidence="2 3">
    <name type="scientific">Kipferlia bialata</name>
    <dbReference type="NCBI Taxonomy" id="797122"/>
    <lineage>
        <taxon>Eukaryota</taxon>
        <taxon>Metamonada</taxon>
        <taxon>Carpediemonas-like organisms</taxon>
        <taxon>Kipferlia</taxon>
    </lineage>
</organism>
<name>A0A9K3GFE4_9EUKA</name>
<gene>
    <name evidence="2" type="ORF">KIPB_000857</name>
</gene>
<sequence length="71" mass="8290">MPGGELEPSDFSKQFLLSIRQRKAAQDKQRKERDRLRHRLAHQQRELVDEAKKRAQTQALHRAMLEEAGGI</sequence>
<dbReference type="Proteomes" id="UP000265618">
    <property type="component" value="Unassembled WGS sequence"/>
</dbReference>
<keyword evidence="3" id="KW-1185">Reference proteome</keyword>
<reference evidence="2 3" key="1">
    <citation type="journal article" date="2018" name="PLoS ONE">
        <title>The draft genome of Kipferlia bialata reveals reductive genome evolution in fornicate parasites.</title>
        <authorList>
            <person name="Tanifuji G."/>
            <person name="Takabayashi S."/>
            <person name="Kume K."/>
            <person name="Takagi M."/>
            <person name="Nakayama T."/>
            <person name="Kamikawa R."/>
            <person name="Inagaki Y."/>
            <person name="Hashimoto T."/>
        </authorList>
    </citation>
    <scope>NUCLEOTIDE SEQUENCE [LARGE SCALE GENOMIC DNA]</scope>
    <source>
        <strain evidence="2">NY0173</strain>
    </source>
</reference>